<dbReference type="Pfam" id="PF19044">
    <property type="entry name" value="P-loop_TraG"/>
    <property type="match status" value="1"/>
</dbReference>
<dbReference type="Proteomes" id="UP000279860">
    <property type="component" value="Unassembled WGS sequence"/>
</dbReference>
<dbReference type="EMBL" id="RQYN01000050">
    <property type="protein sequence ID" value="RRD72455.1"/>
    <property type="molecule type" value="Genomic_DNA"/>
</dbReference>
<dbReference type="PANTHER" id="PTHR38467:SF1">
    <property type="entry name" value="CONJUGATIVE TRANSFER: ASSEMBLY"/>
    <property type="match status" value="1"/>
</dbReference>
<proteinExistence type="predicted"/>
<comment type="caution">
    <text evidence="4">The sequence shown here is derived from an EMBL/GenBank/DDBJ whole genome shotgun (WGS) entry which is preliminary data.</text>
</comment>
<dbReference type="AlphaFoldDB" id="A0A3P1YP22"/>
<accession>A0A3P1YP22</accession>
<feature type="domain" description="TraG N-terminal Bacteroidetes" evidence="2">
    <location>
        <begin position="34"/>
        <end position="82"/>
    </location>
</feature>
<feature type="domain" description="TraG P-loop" evidence="3">
    <location>
        <begin position="450"/>
        <end position="861"/>
    </location>
</feature>
<evidence type="ECO:0000256" key="1">
    <source>
        <dbReference type="SAM" id="Phobius"/>
    </source>
</evidence>
<dbReference type="Pfam" id="PF12991">
    <property type="entry name" value="DUF3875"/>
    <property type="match status" value="1"/>
</dbReference>
<gene>
    <name evidence="4" type="primary">traG</name>
    <name evidence="4" type="ORF">EII41_11220</name>
</gene>
<dbReference type="InterPro" id="IPR022509">
    <property type="entry name" value="Conjugation_ATPase_TraG"/>
</dbReference>
<dbReference type="InterPro" id="IPR027417">
    <property type="entry name" value="P-loop_NTPase"/>
</dbReference>
<evidence type="ECO:0000259" key="3">
    <source>
        <dbReference type="Pfam" id="PF19044"/>
    </source>
</evidence>
<dbReference type="NCBIfam" id="TIGR03783">
    <property type="entry name" value="Bac_Flav_CT_G"/>
    <property type="match status" value="1"/>
</dbReference>
<evidence type="ECO:0000259" key="2">
    <source>
        <dbReference type="Pfam" id="PF12991"/>
    </source>
</evidence>
<dbReference type="SUPFAM" id="SSF52540">
    <property type="entry name" value="P-loop containing nucleoside triphosphate hydrolases"/>
    <property type="match status" value="1"/>
</dbReference>
<dbReference type="PANTHER" id="PTHR38467">
    <property type="match status" value="1"/>
</dbReference>
<evidence type="ECO:0000313" key="5">
    <source>
        <dbReference type="Proteomes" id="UP000279860"/>
    </source>
</evidence>
<dbReference type="Gene3D" id="1.10.8.730">
    <property type="match status" value="1"/>
</dbReference>
<reference evidence="4 5" key="1">
    <citation type="submission" date="2018-11" db="EMBL/GenBank/DDBJ databases">
        <title>Genomes From Bacteria Associated with the Canine Oral Cavity: a Test Case for Automated Genome-Based Taxonomic Assignment.</title>
        <authorList>
            <person name="Coil D.A."/>
            <person name="Jospin G."/>
            <person name="Darling A.E."/>
            <person name="Wallis C."/>
            <person name="Davis I.J."/>
            <person name="Harris S."/>
            <person name="Eisen J.A."/>
            <person name="Holcombe L.J."/>
            <person name="O'Flynn C."/>
        </authorList>
    </citation>
    <scope>NUCLEOTIDE SEQUENCE [LARGE SCALE GENOMIC DNA]</scope>
    <source>
        <strain evidence="4 5">OH1426_COT-023</strain>
    </source>
</reference>
<name>A0A3P1YP22_TANFO</name>
<organism evidence="4 5">
    <name type="scientific">Tannerella forsythia</name>
    <name type="common">Bacteroides forsythus</name>
    <dbReference type="NCBI Taxonomy" id="28112"/>
    <lineage>
        <taxon>Bacteria</taxon>
        <taxon>Pseudomonadati</taxon>
        <taxon>Bacteroidota</taxon>
        <taxon>Bacteroidia</taxon>
        <taxon>Bacteroidales</taxon>
        <taxon>Tannerellaceae</taxon>
        <taxon>Tannerella</taxon>
    </lineage>
</organism>
<keyword evidence="1" id="KW-0472">Membrane</keyword>
<evidence type="ECO:0000313" key="4">
    <source>
        <dbReference type="EMBL" id="RRD72455.1"/>
    </source>
</evidence>
<dbReference type="RefSeq" id="WP_124790652.1">
    <property type="nucleotide sequence ID" value="NZ_RQYN01000050.1"/>
</dbReference>
<dbReference type="InterPro" id="IPR053155">
    <property type="entry name" value="F-pilin_assembly_TraC"/>
</dbReference>
<keyword evidence="1" id="KW-1133">Transmembrane helix</keyword>
<sequence length="869" mass="99117">MVGTIVLLGIIVMLMLLILSIFYLRPSEVSVSDKALDLSAVIPIQFINDTAIVNGNGDITVGYRMFLPEVFTLSDEDVKYLHERLEGLFKMLPAGTVVHQQNFFYTEQYHNKEYSTNPLIAENLSAYEGKDIINSYTNLYVTFTGKVTKKVRRSAANTSLMRRLNYPFKQPYKDYEKQIIEMESMLMNFENGLSSITQFSIKKMTGQELNNAVFDYMNLSYNTPCDDATNKTLNPISVTKSYDVKIGNQFVAVLSLSAEGDHLYESNQPSTGKSKSYGTKIDLPENIKSKCSMMYPLGLGLPFDHVVNIVIEITDTDATVAAVNAEKQSLNYIAHFYPPALEKQKDQENFVNEIGKFDYQTAYTAFNVIISDTDRQALARKIALVQQGFSFMNQSSCYVENAELLNLFFCNIPGNARSNYRGFINTTKQAICYLQKDNIYISSAKGHIYVDRFGKPVKIDMWNYPKLVNKNRIVIGPSGSGKSFWENNYILQSYELGRDVMIIDIGGSYRSMIELNGGKYFDSAEQSKFAFNPFLCEKDRSGRYKYIDDTDEESANDTIDSIAAILSYIWKGRDTMTRSEANILNDSIKAFYKYVNNSSVGPNHDRIFPNLINYRIFLQEKFSKEMSDYQTRNFDVEELIYLLAPYTEGHLSFLLNATETVDIVNDRLIAFDMENASKKDYFPLVAIITLQMVIDKIKKRQGVSKELIIDEALDFLQDEKFGSFIAYLYRTFRKKEGSITLAAQNVLFLKNLPPSIKDSVLINCATKVILDHSEHRSNLPEIQNILSITEEEIARIESLQTNGNVWREFFIKLGSDSYVFRNEVAPFTGVAFDSRQATVVRVRQLFKETGSTATAIRLYLEEQTKRHIM</sequence>
<keyword evidence="1" id="KW-0812">Transmembrane</keyword>
<dbReference type="InterPro" id="IPR024451">
    <property type="entry name" value="TraG_N_Bacteroidetes"/>
</dbReference>
<feature type="transmembrane region" description="Helical" evidence="1">
    <location>
        <begin position="5"/>
        <end position="24"/>
    </location>
</feature>
<dbReference type="InterPro" id="IPR043964">
    <property type="entry name" value="P-loop_TraG"/>
</dbReference>
<dbReference type="Gene3D" id="3.40.50.300">
    <property type="entry name" value="P-loop containing nucleotide triphosphate hydrolases"/>
    <property type="match status" value="1"/>
</dbReference>
<protein>
    <submittedName>
        <fullName evidence="4">TraG family conjugative transposon ATPase</fullName>
    </submittedName>
</protein>